<reference evidence="1" key="1">
    <citation type="submission" date="2017-05" db="UniProtKB">
        <authorList>
            <consortium name="EnsemblMetazoa"/>
        </authorList>
    </citation>
    <scope>IDENTIFICATION</scope>
</reference>
<sequence length="75" mass="8918">MVSITSFGYLKRNASFYVKNRSYARAYYTKHRNRSETKQELHPSKEWHPKHHELYPVLFSAQITSSSQVQCHLMS</sequence>
<dbReference type="InParanoid" id="A0A1X7VAJ1"/>
<evidence type="ECO:0000313" key="1">
    <source>
        <dbReference type="EnsemblMetazoa" id="Aqu2.1.37008_001"/>
    </source>
</evidence>
<organism evidence="1">
    <name type="scientific">Amphimedon queenslandica</name>
    <name type="common">Sponge</name>
    <dbReference type="NCBI Taxonomy" id="400682"/>
    <lineage>
        <taxon>Eukaryota</taxon>
        <taxon>Metazoa</taxon>
        <taxon>Porifera</taxon>
        <taxon>Demospongiae</taxon>
        <taxon>Heteroscleromorpha</taxon>
        <taxon>Haplosclerida</taxon>
        <taxon>Niphatidae</taxon>
        <taxon>Amphimedon</taxon>
    </lineage>
</organism>
<protein>
    <submittedName>
        <fullName evidence="1">Uncharacterized protein</fullName>
    </submittedName>
</protein>
<proteinExistence type="predicted"/>
<accession>A0A1X7VAJ1</accession>
<dbReference type="EnsemblMetazoa" id="Aqu2.1.37008_001">
    <property type="protein sequence ID" value="Aqu2.1.37008_001"/>
    <property type="gene ID" value="Aqu2.1.37008"/>
</dbReference>
<name>A0A1X7VAJ1_AMPQE</name>
<dbReference type="AlphaFoldDB" id="A0A1X7VAJ1"/>